<evidence type="ECO:0000256" key="1">
    <source>
        <dbReference type="SAM" id="MobiDB-lite"/>
    </source>
</evidence>
<dbReference type="InterPro" id="IPR027417">
    <property type="entry name" value="P-loop_NTPase"/>
</dbReference>
<dbReference type="PANTHER" id="PTHR46411:SF3">
    <property type="entry name" value="AAA+ ATPASE DOMAIN-CONTAINING PROTEIN"/>
    <property type="match status" value="1"/>
</dbReference>
<organism evidence="3 4">
    <name type="scientific">Apiospora phragmitis</name>
    <dbReference type="NCBI Taxonomy" id="2905665"/>
    <lineage>
        <taxon>Eukaryota</taxon>
        <taxon>Fungi</taxon>
        <taxon>Dikarya</taxon>
        <taxon>Ascomycota</taxon>
        <taxon>Pezizomycotina</taxon>
        <taxon>Sordariomycetes</taxon>
        <taxon>Xylariomycetidae</taxon>
        <taxon>Amphisphaeriales</taxon>
        <taxon>Apiosporaceae</taxon>
        <taxon>Apiospora</taxon>
    </lineage>
</organism>
<proteinExistence type="predicted"/>
<dbReference type="GeneID" id="92097157"/>
<feature type="domain" description="AAA+ ATPase" evidence="2">
    <location>
        <begin position="195"/>
        <end position="352"/>
    </location>
</feature>
<keyword evidence="4" id="KW-1185">Reference proteome</keyword>
<comment type="caution">
    <text evidence="3">The sequence shown here is derived from an EMBL/GenBank/DDBJ whole genome shotgun (WGS) entry which is preliminary data.</text>
</comment>
<dbReference type="Pfam" id="PF00004">
    <property type="entry name" value="AAA"/>
    <property type="match status" value="1"/>
</dbReference>
<dbReference type="Proteomes" id="UP001480595">
    <property type="component" value="Unassembled WGS sequence"/>
</dbReference>
<reference evidence="3 4" key="1">
    <citation type="submission" date="2023-01" db="EMBL/GenBank/DDBJ databases">
        <title>Analysis of 21 Apiospora genomes using comparative genomics revels a genus with tremendous synthesis potential of carbohydrate active enzymes and secondary metabolites.</title>
        <authorList>
            <person name="Sorensen T."/>
        </authorList>
    </citation>
    <scope>NUCLEOTIDE SEQUENCE [LARGE SCALE GENOMIC DNA]</scope>
    <source>
        <strain evidence="3 4">CBS 135458</strain>
    </source>
</reference>
<dbReference type="SMART" id="SM00382">
    <property type="entry name" value="AAA"/>
    <property type="match status" value="1"/>
</dbReference>
<gene>
    <name evidence="3" type="ORF">PG994_012685</name>
</gene>
<dbReference type="Gene3D" id="3.40.50.300">
    <property type="entry name" value="P-loop containing nucleotide triphosphate hydrolases"/>
    <property type="match status" value="1"/>
</dbReference>
<sequence length="427" mass="48252">MDADLELIPMHYVAESDAVRSRLLARGKKFITLHGQHHLLYDGIGSFVYDEEDYRYRMVRGRMKPLFNKQLIDDSRIEQIKSRIMVDRAAFVEAYPYTRISFTSSQKVFHANDGGAENMTTEELIICSDLVYGYSLRHNAWGRFRIDNMQDIGLDSSAFEELILQQTYKQQILSLVQVHEDTRLQFDDFIKGKGRGVVFLLYGAPGTGKTLTAGTLVMQNTTNSNMYRQYVEGIADYCRKPLLRLDAGTLGTTAKSVEEQLSAAFEIAEKWHAVVLLDEADVFLEQREPHGLLRNALVSVFLRMLEYYQGILILTTNRVDCFDTAFKSRIHLAIRYPPLSISSRRVLWHAFLRKVSEQTANELKSNGALEKFASEPLNGRQIKNLIRTASALVINDEEAGREGPATSSRAGLGANEELPGGHGSGIW</sequence>
<name>A0ABR1TB53_9PEZI</name>
<dbReference type="InterPro" id="IPR003959">
    <property type="entry name" value="ATPase_AAA_core"/>
</dbReference>
<dbReference type="GO" id="GO:0016787">
    <property type="term" value="F:hydrolase activity"/>
    <property type="evidence" value="ECO:0007669"/>
    <property type="project" value="UniProtKB-KW"/>
</dbReference>
<dbReference type="SUPFAM" id="SSF52540">
    <property type="entry name" value="P-loop containing nucleoside triphosphate hydrolases"/>
    <property type="match status" value="1"/>
</dbReference>
<evidence type="ECO:0000259" key="2">
    <source>
        <dbReference type="SMART" id="SM00382"/>
    </source>
</evidence>
<feature type="region of interest" description="Disordered" evidence="1">
    <location>
        <begin position="397"/>
        <end position="427"/>
    </location>
</feature>
<dbReference type="EMBL" id="JAQQWL010000012">
    <property type="protein sequence ID" value="KAK8043847.1"/>
    <property type="molecule type" value="Genomic_DNA"/>
</dbReference>
<evidence type="ECO:0000313" key="3">
    <source>
        <dbReference type="EMBL" id="KAK8043847.1"/>
    </source>
</evidence>
<protein>
    <submittedName>
        <fullName evidence="3">P-loop containing nucleoside triphosphate hydrolase protein</fullName>
    </submittedName>
</protein>
<dbReference type="InterPro" id="IPR003593">
    <property type="entry name" value="AAA+_ATPase"/>
</dbReference>
<keyword evidence="3" id="KW-0378">Hydrolase</keyword>
<evidence type="ECO:0000313" key="4">
    <source>
        <dbReference type="Proteomes" id="UP001480595"/>
    </source>
</evidence>
<dbReference type="RefSeq" id="XP_066710242.1">
    <property type="nucleotide sequence ID" value="XM_066864094.1"/>
</dbReference>
<dbReference type="PANTHER" id="PTHR46411">
    <property type="entry name" value="FAMILY ATPASE, PUTATIVE-RELATED"/>
    <property type="match status" value="1"/>
</dbReference>
<accession>A0ABR1TB53</accession>